<dbReference type="SMART" id="SM00149">
    <property type="entry name" value="PLCYc"/>
    <property type="match status" value="1"/>
</dbReference>
<dbReference type="InterPro" id="IPR000909">
    <property type="entry name" value="PLipase_C_PInositol-sp_X_dom"/>
</dbReference>
<dbReference type="PROSITE" id="PS00018">
    <property type="entry name" value="EF_HAND_1"/>
    <property type="match status" value="2"/>
</dbReference>
<feature type="domain" description="EF-hand" evidence="20">
    <location>
        <begin position="302"/>
        <end position="337"/>
    </location>
</feature>
<evidence type="ECO:0000256" key="13">
    <source>
        <dbReference type="ARBA" id="ARBA00023224"/>
    </source>
</evidence>
<dbReference type="AlphaFoldDB" id="A0A8V0ZUG3"/>
<feature type="domain" description="PI-PLC Y-box" evidence="19">
    <location>
        <begin position="643"/>
        <end position="759"/>
    </location>
</feature>
<dbReference type="GO" id="GO:0005509">
    <property type="term" value="F:calcium ion binding"/>
    <property type="evidence" value="ECO:0007669"/>
    <property type="project" value="InterPro"/>
</dbReference>
<dbReference type="GO" id="GO:0042127">
    <property type="term" value="P:regulation of cell population proliferation"/>
    <property type="evidence" value="ECO:0007669"/>
    <property type="project" value="Ensembl"/>
</dbReference>
<dbReference type="SMART" id="SM00148">
    <property type="entry name" value="PLCXc"/>
    <property type="match status" value="1"/>
</dbReference>
<keyword evidence="12" id="KW-0472">Membrane</keyword>
<dbReference type="InterPro" id="IPR001192">
    <property type="entry name" value="PI-PLC_fam"/>
</dbReference>
<organism evidence="21 22">
    <name type="scientific">Gallus gallus</name>
    <name type="common">Chicken</name>
    <dbReference type="NCBI Taxonomy" id="9031"/>
    <lineage>
        <taxon>Eukaryota</taxon>
        <taxon>Metazoa</taxon>
        <taxon>Chordata</taxon>
        <taxon>Craniata</taxon>
        <taxon>Vertebrata</taxon>
        <taxon>Euteleostomi</taxon>
        <taxon>Archelosauria</taxon>
        <taxon>Archosauria</taxon>
        <taxon>Dinosauria</taxon>
        <taxon>Saurischia</taxon>
        <taxon>Theropoda</taxon>
        <taxon>Coelurosauria</taxon>
        <taxon>Aves</taxon>
        <taxon>Neognathae</taxon>
        <taxon>Galloanserae</taxon>
        <taxon>Galliformes</taxon>
        <taxon>Phasianidae</taxon>
        <taxon>Phasianinae</taxon>
        <taxon>Gallus</taxon>
    </lineage>
</organism>
<dbReference type="InterPro" id="IPR017946">
    <property type="entry name" value="PLC-like_Pdiesterase_TIM-brl"/>
</dbReference>
<dbReference type="Gene3D" id="2.30.29.30">
    <property type="entry name" value="Pleckstrin-homology domain (PH domain)/Phosphotyrosine-binding domain (PTB)"/>
    <property type="match status" value="1"/>
</dbReference>
<keyword evidence="6" id="KW-0479">Metal-binding</keyword>
<evidence type="ECO:0000256" key="12">
    <source>
        <dbReference type="ARBA" id="ARBA00023136"/>
    </source>
</evidence>
<dbReference type="InterPro" id="IPR001711">
    <property type="entry name" value="PLipase_C_Pinositol-sp_Y"/>
</dbReference>
<reference evidence="21" key="3">
    <citation type="submission" date="2025-09" db="UniProtKB">
        <authorList>
            <consortium name="Ensembl"/>
        </authorList>
    </citation>
    <scope>IDENTIFICATION</scope>
    <source>
        <strain evidence="21">broiler</strain>
    </source>
</reference>
<evidence type="ECO:0000259" key="18">
    <source>
        <dbReference type="PROSITE" id="PS50004"/>
    </source>
</evidence>
<accession>A0A8V0ZUG3</accession>
<evidence type="ECO:0000256" key="9">
    <source>
        <dbReference type="ARBA" id="ARBA00022837"/>
    </source>
</evidence>
<evidence type="ECO:0000256" key="16">
    <source>
        <dbReference type="SAM" id="MobiDB-lite"/>
    </source>
</evidence>
<dbReference type="InterPro" id="IPR001849">
    <property type="entry name" value="PH_domain"/>
</dbReference>
<evidence type="ECO:0000313" key="22">
    <source>
        <dbReference type="Proteomes" id="UP000000539"/>
    </source>
</evidence>
<dbReference type="SMART" id="SM00233">
    <property type="entry name" value="PH"/>
    <property type="match status" value="1"/>
</dbReference>
<dbReference type="FunFam" id="1.10.238.10:FF:000005">
    <property type="entry name" value="Phosphoinositide phospholipase C"/>
    <property type="match status" value="1"/>
</dbReference>
<evidence type="ECO:0000256" key="5">
    <source>
        <dbReference type="ARBA" id="ARBA00022490"/>
    </source>
</evidence>
<dbReference type="InterPro" id="IPR011992">
    <property type="entry name" value="EF-hand-dom_pair"/>
</dbReference>
<dbReference type="InterPro" id="IPR002048">
    <property type="entry name" value="EF_hand_dom"/>
</dbReference>
<dbReference type="Pfam" id="PF00168">
    <property type="entry name" value="C2"/>
    <property type="match status" value="1"/>
</dbReference>
<dbReference type="Proteomes" id="UP000000539">
    <property type="component" value="Chromosome 27"/>
</dbReference>
<keyword evidence="10 15" id="KW-0442">Lipid degradation</keyword>
<evidence type="ECO:0000256" key="10">
    <source>
        <dbReference type="ARBA" id="ARBA00022963"/>
    </source>
</evidence>
<dbReference type="Gene3D" id="2.60.40.150">
    <property type="entry name" value="C2 domain"/>
    <property type="match status" value="1"/>
</dbReference>
<feature type="region of interest" description="Disordered" evidence="16">
    <location>
        <begin position="117"/>
        <end position="152"/>
    </location>
</feature>
<dbReference type="PANTHER" id="PTHR10336">
    <property type="entry name" value="PHOSPHOINOSITIDE-SPECIFIC PHOSPHOLIPASE C FAMILY PROTEIN"/>
    <property type="match status" value="1"/>
</dbReference>
<dbReference type="GlyGen" id="A0A8V0ZUG3">
    <property type="glycosylation" value="1 site"/>
</dbReference>
<feature type="domain" description="PH" evidence="17">
    <location>
        <begin position="184"/>
        <end position="292"/>
    </location>
</feature>
<reference evidence="21" key="2">
    <citation type="submission" date="2025-08" db="UniProtKB">
        <authorList>
            <consortium name="Ensembl"/>
        </authorList>
    </citation>
    <scope>IDENTIFICATION</scope>
    <source>
        <strain evidence="21">broiler</strain>
    </source>
</reference>
<dbReference type="PROSITE" id="PS50222">
    <property type="entry name" value="EF_HAND_2"/>
    <property type="match status" value="1"/>
</dbReference>
<dbReference type="Pfam" id="PF09279">
    <property type="entry name" value="EF-hand_like"/>
    <property type="match status" value="1"/>
</dbReference>
<evidence type="ECO:0000256" key="15">
    <source>
        <dbReference type="RuleBase" id="RU361133"/>
    </source>
</evidence>
<dbReference type="SUPFAM" id="SSF50729">
    <property type="entry name" value="PH domain-like"/>
    <property type="match status" value="1"/>
</dbReference>
<evidence type="ECO:0000259" key="20">
    <source>
        <dbReference type="PROSITE" id="PS50222"/>
    </source>
</evidence>
<comment type="subcellular location">
    <subcellularLocation>
        <location evidence="3">Cytoplasm</location>
    </subcellularLocation>
    <subcellularLocation>
        <location evidence="2">Membrane</location>
        <topology evidence="2">Peripheral membrane protein</topology>
    </subcellularLocation>
</comment>
<comment type="catalytic activity">
    <reaction evidence="14">
        <text>a 1,2-diacyl-sn-glycero-3-phospho-(1D-myo-inositol-4,5-bisphosphate) + H2O = 1D-myo-inositol 1,4,5-trisphosphate + a 1,2-diacyl-sn-glycerol + H(+)</text>
        <dbReference type="Rhea" id="RHEA:33179"/>
        <dbReference type="ChEBI" id="CHEBI:15377"/>
        <dbReference type="ChEBI" id="CHEBI:15378"/>
        <dbReference type="ChEBI" id="CHEBI:17815"/>
        <dbReference type="ChEBI" id="CHEBI:58456"/>
        <dbReference type="ChEBI" id="CHEBI:203600"/>
        <dbReference type="EC" id="3.1.4.11"/>
    </reaction>
    <physiologicalReaction direction="left-to-right" evidence="14">
        <dbReference type="Rhea" id="RHEA:33180"/>
    </physiologicalReaction>
</comment>
<dbReference type="SMART" id="SM00239">
    <property type="entry name" value="C2"/>
    <property type="match status" value="1"/>
</dbReference>
<dbReference type="PANTHER" id="PTHR10336:SF33">
    <property type="entry name" value="1-PHOSPHATIDYLINOSITOL 4,5-BISPHOSPHATE PHOSPHODIESTERASE DELTA-3"/>
    <property type="match status" value="1"/>
</dbReference>
<evidence type="ECO:0000256" key="7">
    <source>
        <dbReference type="ARBA" id="ARBA00022737"/>
    </source>
</evidence>
<dbReference type="GO" id="GO:0004435">
    <property type="term" value="F:phosphatidylinositol-4,5-bisphosphate phospholipase C activity"/>
    <property type="evidence" value="ECO:0000318"/>
    <property type="project" value="GO_Central"/>
</dbReference>
<dbReference type="PROSITE" id="PS50003">
    <property type="entry name" value="PH_DOMAIN"/>
    <property type="match status" value="1"/>
</dbReference>
<evidence type="ECO:0000256" key="8">
    <source>
        <dbReference type="ARBA" id="ARBA00022801"/>
    </source>
</evidence>
<dbReference type="SUPFAM" id="SSF47473">
    <property type="entry name" value="EF-hand"/>
    <property type="match status" value="1"/>
</dbReference>
<dbReference type="FunFam" id="2.60.40.150:FF:000058">
    <property type="entry name" value="Phosphoinositide phospholipase C"/>
    <property type="match status" value="1"/>
</dbReference>
<evidence type="ECO:0000256" key="1">
    <source>
        <dbReference type="ARBA" id="ARBA00001913"/>
    </source>
</evidence>
<dbReference type="Pfam" id="PF00388">
    <property type="entry name" value="PI-PLC-X"/>
    <property type="match status" value="1"/>
</dbReference>
<dbReference type="InterPro" id="IPR035892">
    <property type="entry name" value="C2_domain_sf"/>
</dbReference>
<dbReference type="Ensembl" id="ENSGALT00010058055.1">
    <property type="protein sequence ID" value="ENSGALP00010035233.1"/>
    <property type="gene ID" value="ENSGALG00010023815.1"/>
</dbReference>
<dbReference type="EC" id="3.1.4.11" evidence="4 15"/>
<dbReference type="GO" id="GO:0005886">
    <property type="term" value="C:plasma membrane"/>
    <property type="evidence" value="ECO:0000318"/>
    <property type="project" value="GO_Central"/>
</dbReference>
<dbReference type="SUPFAM" id="SSF51695">
    <property type="entry name" value="PLC-like phosphodiesterases"/>
    <property type="match status" value="1"/>
</dbReference>
<dbReference type="FunCoup" id="A0A8V0ZUG3">
    <property type="interactions" value="235"/>
</dbReference>
<evidence type="ECO:0000256" key="3">
    <source>
        <dbReference type="ARBA" id="ARBA00004496"/>
    </source>
</evidence>
<dbReference type="GO" id="GO:0005737">
    <property type="term" value="C:cytoplasm"/>
    <property type="evidence" value="ECO:0007669"/>
    <property type="project" value="UniProtKB-SubCell"/>
</dbReference>
<dbReference type="Gene3D" id="1.10.238.10">
    <property type="entry name" value="EF-hand"/>
    <property type="match status" value="2"/>
</dbReference>
<feature type="domain" description="C2" evidence="18">
    <location>
        <begin position="751"/>
        <end position="878"/>
    </location>
</feature>
<evidence type="ECO:0000256" key="6">
    <source>
        <dbReference type="ARBA" id="ARBA00022723"/>
    </source>
</evidence>
<dbReference type="PRINTS" id="PR00390">
    <property type="entry name" value="PHPHLIPASEC"/>
</dbReference>
<dbReference type="PROSITE" id="PS50004">
    <property type="entry name" value="C2"/>
    <property type="match status" value="1"/>
</dbReference>
<keyword evidence="5" id="KW-0963">Cytoplasm</keyword>
<gene>
    <name evidence="21" type="primary">PLCD3</name>
</gene>
<keyword evidence="13" id="KW-0807">Transducer</keyword>
<dbReference type="InterPro" id="IPR018247">
    <property type="entry name" value="EF_Hand_1_Ca_BS"/>
</dbReference>
<dbReference type="CDD" id="cd13363">
    <property type="entry name" value="PH_PLC_delta"/>
    <property type="match status" value="1"/>
</dbReference>
<dbReference type="OrthoDB" id="269822at2759"/>
<dbReference type="FunFam" id="2.30.29.30:FF:000088">
    <property type="entry name" value="Phosphoinositide phospholipase C"/>
    <property type="match status" value="1"/>
</dbReference>
<dbReference type="InterPro" id="IPR000008">
    <property type="entry name" value="C2_dom"/>
</dbReference>
<feature type="region of interest" description="Disordered" evidence="16">
    <location>
        <begin position="18"/>
        <end position="41"/>
    </location>
</feature>
<dbReference type="FunFam" id="3.20.20.190:FF:000020">
    <property type="entry name" value="Phosphoinositide phospholipase C"/>
    <property type="match status" value="1"/>
</dbReference>
<dbReference type="InterPro" id="IPR011993">
    <property type="entry name" value="PH-like_dom_sf"/>
</dbReference>
<dbReference type="GO" id="GO:0035556">
    <property type="term" value="P:intracellular signal transduction"/>
    <property type="evidence" value="ECO:0007669"/>
    <property type="project" value="InterPro"/>
</dbReference>
<dbReference type="CDD" id="cd00275">
    <property type="entry name" value="C2_PLC_like"/>
    <property type="match status" value="1"/>
</dbReference>
<evidence type="ECO:0000256" key="4">
    <source>
        <dbReference type="ARBA" id="ARBA00012368"/>
    </source>
</evidence>
<protein>
    <recommendedName>
        <fullName evidence="4 15">Phosphoinositide phospholipase C</fullName>
        <ecNumber evidence="4 15">3.1.4.11</ecNumber>
    </recommendedName>
</protein>
<proteinExistence type="predicted"/>
<evidence type="ECO:0000256" key="2">
    <source>
        <dbReference type="ARBA" id="ARBA00004170"/>
    </source>
</evidence>
<sequence>MGRGRMKDGARCGLSADTGRCSSAAPPHSPPPRPAFLPCASPAENNGGGLGGGRSHSAVCSPRDGAGWGGGGAAARARNACIHTYTHVCARAHVHTAPHTHTHTHTHTYMYVHATPPRSKIPAANPTPGLRTASSPYRPAPPPRGPAQPRQRRTMICGRRARHRPERSGGVLKKLGLSEDEDLQLMLQGSLLRKVTSRRAKERRFRLQEDGVTVVSERRFGRAPSKQSFSVAHITAVHRGHHSEGLRRYGRAIPEQHCFTIAFEGGRRNLDLGARDEDVALSWVRGLRTLRGRLRGMSQQERLEHWIHGMLQRADRDKDNRMCFQEVQIMLRMANIHMDNAYTHQLFEECDHSGDGRLEDRELEDFCRRLLRRPELEELFGRYSGEDCVLSAEELRDFLQDQGEEGTLQQACAIICAHELNEKARQQDLMTLDGFTMYLLSPAGDILNQEHTQVHQDMSQPLCHYFISSSHNTYLTRNQIGGTSSTEAYVRALMMGCRCVELDCWEGPDGEPIISHGHTFTSKILFRDVIEAIRDYAFKRSPYPVILSLENHCGVKQQATMAQHMKAILGDMLLTQPLEGQDPSVLPSPEQLKGKVLVKGKKLPELQPEPCGVTSILDEEEEEETEEEDRLQAKDASHVAPELSAMVVYCQATPFPGLAQALQHPRPYEMSSFSERKARKLIKEAGPAFMRYTSRQLSRVYPLGLKMTSSNYNPQEMWNAGCQLVALNFQTPGYEMDLNTGRFLGNGGCGYVLKPQFLRSPHSGSPRPLVLRIRVITAQQLPKLNREKLSSIVDPFVRVEIYGVTADCSKQQTAYRSNNGFNPRWEETLTFQLQVPELALVRFVVEDHDSTSCNDFVGQFTLPLGSMREGYRHIHLLSKDGASLSPATLFVHVTCRCP</sequence>
<dbReference type="InterPro" id="IPR015359">
    <property type="entry name" value="PLC_EF-hand-like"/>
</dbReference>
<keyword evidence="8 15" id="KW-0378">Hydrolase</keyword>
<keyword evidence="9" id="KW-0106">Calcium</keyword>
<dbReference type="GeneTree" id="ENSGT00940000156993"/>
<dbReference type="Pfam" id="PF00387">
    <property type="entry name" value="PI-PLC-Y"/>
    <property type="match status" value="1"/>
</dbReference>
<dbReference type="GO" id="GO:0016042">
    <property type="term" value="P:lipid catabolic process"/>
    <property type="evidence" value="ECO:0007669"/>
    <property type="project" value="UniProtKB-KW"/>
</dbReference>
<evidence type="ECO:0000313" key="21">
    <source>
        <dbReference type="Ensembl" id="ENSGALP00010035233.1"/>
    </source>
</evidence>
<reference evidence="21" key="1">
    <citation type="submission" date="2020-11" db="EMBL/GenBank/DDBJ databases">
        <title>Gallus gallus (Chicken) genome, bGalGal1, GRCg7b, maternal haplotype autosomes + Z &amp; W.</title>
        <authorList>
            <person name="Warren W."/>
            <person name="Formenti G."/>
            <person name="Fedrigo O."/>
            <person name="Haase B."/>
            <person name="Mountcastle J."/>
            <person name="Balacco J."/>
            <person name="Tracey A."/>
            <person name="Schneider V."/>
            <person name="Okimoto R."/>
            <person name="Cheng H."/>
            <person name="Hawken R."/>
            <person name="Howe K."/>
            <person name="Jarvis E.D."/>
        </authorList>
    </citation>
    <scope>NUCLEOTIDE SEQUENCE [LARGE SCALE GENOMIC DNA]</scope>
    <source>
        <strain evidence="21">Broiler</strain>
    </source>
</reference>
<dbReference type="Gene3D" id="3.20.20.190">
    <property type="entry name" value="Phosphatidylinositol (PI) phosphodiesterase"/>
    <property type="match status" value="1"/>
</dbReference>
<dbReference type="GO" id="GO:0001525">
    <property type="term" value="P:angiogenesis"/>
    <property type="evidence" value="ECO:0007669"/>
    <property type="project" value="Ensembl"/>
</dbReference>
<keyword evidence="11 15" id="KW-0443">Lipid metabolism</keyword>
<keyword evidence="22" id="KW-1185">Reference proteome</keyword>
<dbReference type="PROSITE" id="PS50007">
    <property type="entry name" value="PIPLC_X_DOMAIN"/>
    <property type="match status" value="1"/>
</dbReference>
<dbReference type="PROSITE" id="PS50008">
    <property type="entry name" value="PIPLC_Y_DOMAIN"/>
    <property type="match status" value="1"/>
</dbReference>
<evidence type="ECO:0000256" key="14">
    <source>
        <dbReference type="ARBA" id="ARBA00023674"/>
    </source>
</evidence>
<evidence type="ECO:0000256" key="11">
    <source>
        <dbReference type="ARBA" id="ARBA00023098"/>
    </source>
</evidence>
<evidence type="ECO:0000259" key="17">
    <source>
        <dbReference type="PROSITE" id="PS50003"/>
    </source>
</evidence>
<dbReference type="SUPFAM" id="SSF49562">
    <property type="entry name" value="C2 domain (Calcium/lipid-binding domain, CaLB)"/>
    <property type="match status" value="1"/>
</dbReference>
<name>A0A8V0ZUG3_CHICK</name>
<evidence type="ECO:0000259" key="19">
    <source>
        <dbReference type="PROSITE" id="PS50008"/>
    </source>
</evidence>
<comment type="cofactor">
    <cofactor evidence="1">
        <name>Ca(2+)</name>
        <dbReference type="ChEBI" id="CHEBI:29108"/>
    </cofactor>
</comment>
<keyword evidence="7" id="KW-0677">Repeat</keyword>